<dbReference type="Proteomes" id="UP001358417">
    <property type="component" value="Unassembled WGS sequence"/>
</dbReference>
<evidence type="ECO:0000313" key="1">
    <source>
        <dbReference type="EMBL" id="KAK5061613.1"/>
    </source>
</evidence>
<evidence type="ECO:0000313" key="2">
    <source>
        <dbReference type="Proteomes" id="UP001358417"/>
    </source>
</evidence>
<dbReference type="PANTHER" id="PTHR47785:SF5">
    <property type="entry name" value="ZN(II)2CYS6 TRANSCRIPTION FACTOR (EUROFUNG)"/>
    <property type="match status" value="1"/>
</dbReference>
<reference evidence="1 2" key="1">
    <citation type="submission" date="2023-08" db="EMBL/GenBank/DDBJ databases">
        <title>Black Yeasts Isolated from many extreme environments.</title>
        <authorList>
            <person name="Coleine C."/>
            <person name="Stajich J.E."/>
            <person name="Selbmann L."/>
        </authorList>
    </citation>
    <scope>NUCLEOTIDE SEQUENCE [LARGE SCALE GENOMIC DNA]</scope>
    <source>
        <strain evidence="1 2">CCFEE 5792</strain>
    </source>
</reference>
<dbReference type="InterPro" id="IPR053181">
    <property type="entry name" value="EcdB-like_regulator"/>
</dbReference>
<dbReference type="RefSeq" id="XP_064710710.1">
    <property type="nucleotide sequence ID" value="XM_064851707.1"/>
</dbReference>
<dbReference type="CDD" id="cd12148">
    <property type="entry name" value="fungal_TF_MHR"/>
    <property type="match status" value="1"/>
</dbReference>
<keyword evidence="2" id="KW-1185">Reference proteome</keyword>
<dbReference type="GeneID" id="89976322"/>
<dbReference type="AlphaFoldDB" id="A0AAV9NMX5"/>
<gene>
    <name evidence="1" type="ORF">LTR84_008157</name>
</gene>
<dbReference type="PANTHER" id="PTHR47785">
    <property type="entry name" value="ZN(II)2CYS6 TRANSCRIPTION FACTOR (EUROFUNG)-RELATED-RELATED"/>
    <property type="match status" value="1"/>
</dbReference>
<dbReference type="EMBL" id="JAVRRD010000003">
    <property type="protein sequence ID" value="KAK5061613.1"/>
    <property type="molecule type" value="Genomic_DNA"/>
</dbReference>
<protein>
    <submittedName>
        <fullName evidence="1">Uncharacterized protein</fullName>
    </submittedName>
</protein>
<sequence length="276" mass="31465">MSNVRLSQIRAIFSVSDPSREILAEIPISAPALREPGTLDSYPPPPQAASIASDEWAAHEEDSWYFFLSEIALRRITDQVAEVVSKHINAKDQSSRFPSVDLLIPIVAEFERQTETFREHLPPSIKFPDVPQTTSTEWQQFSRGRYYRALELMHRPFLFAALHEPDCSPVIKPLAEKALFNALRYIQHSCISHRHHGTWLQLRNELKAATLLLAATRSTWVNMPYGWEAGVAKSLDTFEYWSLEYPSCKTYANVIRTLADSSLVNDEEEDAAIDYT</sequence>
<comment type="caution">
    <text evidence="1">The sequence shown here is derived from an EMBL/GenBank/DDBJ whole genome shotgun (WGS) entry which is preliminary data.</text>
</comment>
<organism evidence="1 2">
    <name type="scientific">Exophiala bonariae</name>
    <dbReference type="NCBI Taxonomy" id="1690606"/>
    <lineage>
        <taxon>Eukaryota</taxon>
        <taxon>Fungi</taxon>
        <taxon>Dikarya</taxon>
        <taxon>Ascomycota</taxon>
        <taxon>Pezizomycotina</taxon>
        <taxon>Eurotiomycetes</taxon>
        <taxon>Chaetothyriomycetidae</taxon>
        <taxon>Chaetothyriales</taxon>
        <taxon>Herpotrichiellaceae</taxon>
        <taxon>Exophiala</taxon>
    </lineage>
</organism>
<name>A0AAV9NMX5_9EURO</name>
<accession>A0AAV9NMX5</accession>
<proteinExistence type="predicted"/>